<feature type="region of interest" description="Disordered" evidence="6">
    <location>
        <begin position="564"/>
        <end position="585"/>
    </location>
</feature>
<feature type="transmembrane region" description="Helical" evidence="7">
    <location>
        <begin position="138"/>
        <end position="158"/>
    </location>
</feature>
<feature type="transmembrane region" description="Helical" evidence="7">
    <location>
        <begin position="338"/>
        <end position="357"/>
    </location>
</feature>
<accession>A0AAV8W5Z3</accession>
<dbReference type="Gene3D" id="1.20.1250.20">
    <property type="entry name" value="MFS general substrate transporter like domains"/>
    <property type="match status" value="2"/>
</dbReference>
<feature type="transmembrane region" description="Helical" evidence="7">
    <location>
        <begin position="76"/>
        <end position="95"/>
    </location>
</feature>
<keyword evidence="2" id="KW-0813">Transport</keyword>
<feature type="domain" description="Major facilitator superfamily (MFS) profile" evidence="8">
    <location>
        <begin position="39"/>
        <end position="536"/>
    </location>
</feature>
<dbReference type="InterPro" id="IPR036259">
    <property type="entry name" value="MFS_trans_sf"/>
</dbReference>
<feature type="transmembrane region" description="Helical" evidence="7">
    <location>
        <begin position="170"/>
        <end position="192"/>
    </location>
</feature>
<dbReference type="SUPFAM" id="SSF103473">
    <property type="entry name" value="MFS general substrate transporter"/>
    <property type="match status" value="1"/>
</dbReference>
<dbReference type="PANTHER" id="PTHR23510">
    <property type="entry name" value="INNER MEMBRANE TRANSPORT PROTEIN YAJR"/>
    <property type="match status" value="1"/>
</dbReference>
<dbReference type="GO" id="GO:0005765">
    <property type="term" value="C:lysosomal membrane"/>
    <property type="evidence" value="ECO:0007669"/>
    <property type="project" value="TreeGrafter"/>
</dbReference>
<keyword evidence="3 7" id="KW-0812">Transmembrane</keyword>
<evidence type="ECO:0000256" key="7">
    <source>
        <dbReference type="SAM" id="Phobius"/>
    </source>
</evidence>
<name>A0AAV8W5Z3_9CUCU</name>
<feature type="transmembrane region" description="Helical" evidence="7">
    <location>
        <begin position="305"/>
        <end position="326"/>
    </location>
</feature>
<dbReference type="Proteomes" id="UP001159042">
    <property type="component" value="Unassembled WGS sequence"/>
</dbReference>
<dbReference type="InterPro" id="IPR020846">
    <property type="entry name" value="MFS_dom"/>
</dbReference>
<proteinExistence type="predicted"/>
<evidence type="ECO:0000259" key="8">
    <source>
        <dbReference type="PROSITE" id="PS50850"/>
    </source>
</evidence>
<sequence length="585" mass="66455">MAWLEKLAKQIQEMFKSQNKLKFNDDLETPQQYKERWRSIYIIYFTMFLISLGFSIIVTGVWPYLDKLDPTAGKEFMGFVVAANPFAQMIFSPLVGWWSNKLGSIRIPLIVSLVVFTIASSIYSSLELFDSYRKHWMLWSRFLVGVSSANIAACRSYLSAATRFSERTKAVSMISLAQVLGFVVGPAIQAAVVPLGGDGVWLIKDQLKLNMYTASGWINVFLSLFNIYLFFPSIFKEHKIAAKEAMLKMGKDNEKDTWKAEKPNYFSAWSLIVAFFVIVFNFMLLETLGTPVTMDQFAWSKGESLWYMGILMSIGAVMAIATFGSIAPLTKKFREVKVMIWGGFLFMVLGRLFFIPFNNDPPKMYDASFKLNLTLYCDSIFRNVTYVQEVDLGVVNKTLHIYGRWLDTSERNESVVKYMTLNCGEDLLGCPSSQEWCSYTPQMTLMQFITGYLLTAFGYPIGVTLIQTIFSKLLGSRPQGVWMGFMTGSGCLSRVMGPVFVTYIYEEYGTIWTFGLTTVMMAICLIWLLCFQKYLNPVEITLRNEEEGQELRAGTNFVSVNLEEDESDAQNENSKIKMGNGKVAT</sequence>
<evidence type="ECO:0000256" key="1">
    <source>
        <dbReference type="ARBA" id="ARBA00004127"/>
    </source>
</evidence>
<gene>
    <name evidence="9" type="ORF">NQ315_010482</name>
</gene>
<feature type="transmembrane region" description="Helical" evidence="7">
    <location>
        <begin position="482"/>
        <end position="505"/>
    </location>
</feature>
<feature type="transmembrane region" description="Helical" evidence="7">
    <location>
        <begin position="107"/>
        <end position="126"/>
    </location>
</feature>
<comment type="subcellular location">
    <subcellularLocation>
        <location evidence="1">Endomembrane system</location>
        <topology evidence="1">Multi-pass membrane protein</topology>
    </subcellularLocation>
</comment>
<feature type="transmembrane region" description="Helical" evidence="7">
    <location>
        <begin position="265"/>
        <end position="285"/>
    </location>
</feature>
<dbReference type="EMBL" id="JANEYG010000009">
    <property type="protein sequence ID" value="KAJ8921577.1"/>
    <property type="molecule type" value="Genomic_DNA"/>
</dbReference>
<keyword evidence="4 7" id="KW-1133">Transmembrane helix</keyword>
<feature type="transmembrane region" description="Helical" evidence="7">
    <location>
        <begin position="511"/>
        <end position="531"/>
    </location>
</feature>
<evidence type="ECO:0000313" key="9">
    <source>
        <dbReference type="EMBL" id="KAJ8921577.1"/>
    </source>
</evidence>
<dbReference type="Pfam" id="PF07690">
    <property type="entry name" value="MFS_1"/>
    <property type="match status" value="2"/>
</dbReference>
<dbReference type="InterPro" id="IPR011701">
    <property type="entry name" value="MFS"/>
</dbReference>
<protein>
    <recommendedName>
        <fullName evidence="8">Major facilitator superfamily (MFS) profile domain-containing protein</fullName>
    </recommendedName>
</protein>
<feature type="transmembrane region" description="Helical" evidence="7">
    <location>
        <begin position="449"/>
        <end position="470"/>
    </location>
</feature>
<evidence type="ECO:0000256" key="5">
    <source>
        <dbReference type="ARBA" id="ARBA00023136"/>
    </source>
</evidence>
<evidence type="ECO:0000313" key="10">
    <source>
        <dbReference type="Proteomes" id="UP001159042"/>
    </source>
</evidence>
<dbReference type="AlphaFoldDB" id="A0AAV8W5Z3"/>
<dbReference type="GO" id="GO:0012505">
    <property type="term" value="C:endomembrane system"/>
    <property type="evidence" value="ECO:0007669"/>
    <property type="project" value="UniProtKB-SubCell"/>
</dbReference>
<organism evidence="9 10">
    <name type="scientific">Exocentrus adspersus</name>
    <dbReference type="NCBI Taxonomy" id="1586481"/>
    <lineage>
        <taxon>Eukaryota</taxon>
        <taxon>Metazoa</taxon>
        <taxon>Ecdysozoa</taxon>
        <taxon>Arthropoda</taxon>
        <taxon>Hexapoda</taxon>
        <taxon>Insecta</taxon>
        <taxon>Pterygota</taxon>
        <taxon>Neoptera</taxon>
        <taxon>Endopterygota</taxon>
        <taxon>Coleoptera</taxon>
        <taxon>Polyphaga</taxon>
        <taxon>Cucujiformia</taxon>
        <taxon>Chrysomeloidea</taxon>
        <taxon>Cerambycidae</taxon>
        <taxon>Lamiinae</taxon>
        <taxon>Acanthocinini</taxon>
        <taxon>Exocentrus</taxon>
    </lineage>
</organism>
<dbReference type="PANTHER" id="PTHR23510:SF3">
    <property type="entry name" value="MAJOR FACILITATOR SUPERFAMILY DOMAIN-CONTAINING PROTEIN 8"/>
    <property type="match status" value="1"/>
</dbReference>
<evidence type="ECO:0000256" key="4">
    <source>
        <dbReference type="ARBA" id="ARBA00022989"/>
    </source>
</evidence>
<evidence type="ECO:0000256" key="2">
    <source>
        <dbReference type="ARBA" id="ARBA00022448"/>
    </source>
</evidence>
<dbReference type="GO" id="GO:0022857">
    <property type="term" value="F:transmembrane transporter activity"/>
    <property type="evidence" value="ECO:0007669"/>
    <property type="project" value="InterPro"/>
</dbReference>
<keyword evidence="10" id="KW-1185">Reference proteome</keyword>
<dbReference type="CDD" id="cd17326">
    <property type="entry name" value="MFS_MFSD8"/>
    <property type="match status" value="1"/>
</dbReference>
<evidence type="ECO:0000256" key="6">
    <source>
        <dbReference type="SAM" id="MobiDB-lite"/>
    </source>
</evidence>
<reference evidence="9 10" key="1">
    <citation type="journal article" date="2023" name="Insect Mol. Biol.">
        <title>Genome sequencing provides insights into the evolution of gene families encoding plant cell wall-degrading enzymes in longhorned beetles.</title>
        <authorList>
            <person name="Shin N.R."/>
            <person name="Okamura Y."/>
            <person name="Kirsch R."/>
            <person name="Pauchet Y."/>
        </authorList>
    </citation>
    <scope>NUCLEOTIDE SEQUENCE [LARGE SCALE GENOMIC DNA]</scope>
    <source>
        <strain evidence="9">EAD_L_NR</strain>
    </source>
</reference>
<feature type="transmembrane region" description="Helical" evidence="7">
    <location>
        <begin position="41"/>
        <end position="64"/>
    </location>
</feature>
<comment type="caution">
    <text evidence="9">The sequence shown here is derived from an EMBL/GenBank/DDBJ whole genome shotgun (WGS) entry which is preliminary data.</text>
</comment>
<evidence type="ECO:0000256" key="3">
    <source>
        <dbReference type="ARBA" id="ARBA00022692"/>
    </source>
</evidence>
<feature type="transmembrane region" description="Helical" evidence="7">
    <location>
        <begin position="212"/>
        <end position="231"/>
    </location>
</feature>
<dbReference type="InterPro" id="IPR051068">
    <property type="entry name" value="MFS_Domain-Containing_Protein"/>
</dbReference>
<keyword evidence="5 7" id="KW-0472">Membrane</keyword>
<dbReference type="PROSITE" id="PS50850">
    <property type="entry name" value="MFS"/>
    <property type="match status" value="1"/>
</dbReference>